<organism evidence="1 2">
    <name type="scientific">Aspergillus clavatus (strain ATCC 1007 / CBS 513.65 / DSM 816 / NCTC 3887 / NRRL 1 / QM 1276 / 107)</name>
    <dbReference type="NCBI Taxonomy" id="344612"/>
    <lineage>
        <taxon>Eukaryota</taxon>
        <taxon>Fungi</taxon>
        <taxon>Dikarya</taxon>
        <taxon>Ascomycota</taxon>
        <taxon>Pezizomycotina</taxon>
        <taxon>Eurotiomycetes</taxon>
        <taxon>Eurotiomycetidae</taxon>
        <taxon>Eurotiales</taxon>
        <taxon>Aspergillaceae</taxon>
        <taxon>Aspergillus</taxon>
        <taxon>Aspergillus subgen. Fumigati</taxon>
    </lineage>
</organism>
<sequence>MLRTLLSFGRNSDYIFPTVDPSKDGPDCKRDCADCTVEFPSKVKVETSTPLYGHIKQFDAHVLVATGKSDWTEKVTQQKGSLMEALDSARSRRGRMMISASNLNPPEIDTEKEPSNRGSTVLILPSFTFVDAVRTEDAQELVDRFIDAPQNGANLQEDGQVTDSPLTSRPCEYDYVVLLCSHKRRDARCGITAPLIKKELQRHLRPLGLYRDAQDERPGGAGIFFVSHVGGHKFSANVLIYRRKEQQMIWLARVRPEHCEGLVKYTLVQGKVVHPETQLRGGFDRGRGLTSW</sequence>
<gene>
    <name evidence="1" type="ORF">ACLA_037060</name>
</gene>
<dbReference type="OrthoDB" id="10253744at2759"/>
<dbReference type="STRING" id="344612.A1CK27"/>
<accession>A1CK27</accession>
<proteinExistence type="predicted"/>
<dbReference type="Pfam" id="PF06999">
    <property type="entry name" value="Suc_Fer-like"/>
    <property type="match status" value="1"/>
</dbReference>
<name>A1CK27_ASPCL</name>
<reference evidence="1 2" key="1">
    <citation type="journal article" date="2008" name="PLoS Genet.">
        <title>Genomic islands in the pathogenic filamentous fungus Aspergillus fumigatus.</title>
        <authorList>
            <person name="Fedorova N.D."/>
            <person name="Khaldi N."/>
            <person name="Joardar V.S."/>
            <person name="Maiti R."/>
            <person name="Amedeo P."/>
            <person name="Anderson M.J."/>
            <person name="Crabtree J."/>
            <person name="Silva J.C."/>
            <person name="Badger J.H."/>
            <person name="Albarraq A."/>
            <person name="Angiuoli S."/>
            <person name="Bussey H."/>
            <person name="Bowyer P."/>
            <person name="Cotty P.J."/>
            <person name="Dyer P.S."/>
            <person name="Egan A."/>
            <person name="Galens K."/>
            <person name="Fraser-Liggett C.M."/>
            <person name="Haas B.J."/>
            <person name="Inman J.M."/>
            <person name="Kent R."/>
            <person name="Lemieux S."/>
            <person name="Malavazi I."/>
            <person name="Orvis J."/>
            <person name="Roemer T."/>
            <person name="Ronning C.M."/>
            <person name="Sundaram J.P."/>
            <person name="Sutton G."/>
            <person name="Turner G."/>
            <person name="Venter J.C."/>
            <person name="White O.R."/>
            <person name="Whitty B.R."/>
            <person name="Youngman P."/>
            <person name="Wolfe K.H."/>
            <person name="Goldman G.H."/>
            <person name="Wortman J.R."/>
            <person name="Jiang B."/>
            <person name="Denning D.W."/>
            <person name="Nierman W.C."/>
        </authorList>
    </citation>
    <scope>NUCLEOTIDE SEQUENCE [LARGE SCALE GENOMIC DNA]</scope>
    <source>
        <strain evidence="2">ATCC 1007 / CBS 513.65 / DSM 816 / NCTC 3887 / NRRL 1</strain>
    </source>
</reference>
<dbReference type="VEuPathDB" id="FungiDB:ACLA_037060"/>
<dbReference type="InterPro" id="IPR036249">
    <property type="entry name" value="Thioredoxin-like_sf"/>
</dbReference>
<dbReference type="CDD" id="cd03062">
    <property type="entry name" value="TRX_Fd_Sucrase"/>
    <property type="match status" value="1"/>
</dbReference>
<dbReference type="Gene3D" id="3.40.30.10">
    <property type="entry name" value="Glutaredoxin"/>
    <property type="match status" value="1"/>
</dbReference>
<dbReference type="Proteomes" id="UP000006701">
    <property type="component" value="Unassembled WGS sequence"/>
</dbReference>
<dbReference type="SUPFAM" id="SSF52833">
    <property type="entry name" value="Thioredoxin-like"/>
    <property type="match status" value="1"/>
</dbReference>
<dbReference type="RefSeq" id="XP_001270927.1">
    <property type="nucleotide sequence ID" value="XM_001270926.1"/>
</dbReference>
<dbReference type="PANTHER" id="PTHR31902">
    <property type="entry name" value="ACTIN PATCHES DISTAL PROTEIN 1"/>
    <property type="match status" value="1"/>
</dbReference>
<dbReference type="KEGG" id="act:ACLA_037060"/>
<evidence type="ECO:0000313" key="1">
    <source>
        <dbReference type="EMBL" id="EAW09501.1"/>
    </source>
</evidence>
<keyword evidence="2" id="KW-1185">Reference proteome</keyword>
<dbReference type="eggNOG" id="ENOG502QT0V">
    <property type="taxonomic scope" value="Eukaryota"/>
</dbReference>
<dbReference type="InterPro" id="IPR009737">
    <property type="entry name" value="Aim32/Apd1-like"/>
</dbReference>
<evidence type="ECO:0000313" key="2">
    <source>
        <dbReference type="Proteomes" id="UP000006701"/>
    </source>
</evidence>
<dbReference type="HOGENOM" id="CLU_033921_1_1_1"/>
<dbReference type="EMBL" id="DS027056">
    <property type="protein sequence ID" value="EAW09501.1"/>
    <property type="molecule type" value="Genomic_DNA"/>
</dbReference>
<dbReference type="GeneID" id="4702890"/>
<dbReference type="PANTHER" id="PTHR31902:SF8">
    <property type="entry name" value="SUCRASE_FERREDOXIN DOMAIN-CONTAINING PROTEIN"/>
    <property type="match status" value="1"/>
</dbReference>
<dbReference type="OMA" id="VHPESQL"/>
<dbReference type="AlphaFoldDB" id="A1CK27"/>
<protein>
    <submittedName>
        <fullName evidence="1">Sucrase/ferredoxin domain protein</fullName>
    </submittedName>
</protein>